<organism evidence="4 5">
    <name type="scientific">Arachis hypogaea</name>
    <name type="common">Peanut</name>
    <dbReference type="NCBI Taxonomy" id="3818"/>
    <lineage>
        <taxon>Eukaryota</taxon>
        <taxon>Viridiplantae</taxon>
        <taxon>Streptophyta</taxon>
        <taxon>Embryophyta</taxon>
        <taxon>Tracheophyta</taxon>
        <taxon>Spermatophyta</taxon>
        <taxon>Magnoliopsida</taxon>
        <taxon>eudicotyledons</taxon>
        <taxon>Gunneridae</taxon>
        <taxon>Pentapetalae</taxon>
        <taxon>rosids</taxon>
        <taxon>fabids</taxon>
        <taxon>Fabales</taxon>
        <taxon>Fabaceae</taxon>
        <taxon>Papilionoideae</taxon>
        <taxon>50 kb inversion clade</taxon>
        <taxon>dalbergioids sensu lato</taxon>
        <taxon>Dalbergieae</taxon>
        <taxon>Pterocarpus clade</taxon>
        <taxon>Arachis</taxon>
    </lineage>
</organism>
<dbReference type="Proteomes" id="UP000289738">
    <property type="component" value="Chromosome B10"/>
</dbReference>
<dbReference type="SUPFAM" id="SSF103506">
    <property type="entry name" value="Mitochondrial carrier"/>
    <property type="match status" value="1"/>
</dbReference>
<gene>
    <name evidence="4" type="ORF">Ahy_B10g104239</name>
</gene>
<dbReference type="AlphaFoldDB" id="A0A444X520"/>
<comment type="caution">
    <text evidence="4">The sequence shown here is derived from an EMBL/GenBank/DDBJ whole genome shotgun (WGS) entry which is preliminary data.</text>
</comment>
<evidence type="ECO:0000256" key="1">
    <source>
        <dbReference type="ARBA" id="ARBA00004141"/>
    </source>
</evidence>
<evidence type="ECO:0000256" key="2">
    <source>
        <dbReference type="ARBA" id="ARBA00022692"/>
    </source>
</evidence>
<name>A0A444X520_ARAHY</name>
<dbReference type="InterPro" id="IPR018108">
    <property type="entry name" value="MCP_transmembrane"/>
</dbReference>
<dbReference type="EMBL" id="SDMP01000020">
    <property type="protein sequence ID" value="RYQ84761.1"/>
    <property type="molecule type" value="Genomic_DNA"/>
</dbReference>
<evidence type="ECO:0000256" key="3">
    <source>
        <dbReference type="ARBA" id="ARBA00023136"/>
    </source>
</evidence>
<comment type="subcellular location">
    <subcellularLocation>
        <location evidence="1">Membrane</location>
        <topology evidence="1">Multi-pass membrane protein</topology>
    </subcellularLocation>
</comment>
<dbReference type="STRING" id="3818.A0A444X520"/>
<evidence type="ECO:0000313" key="5">
    <source>
        <dbReference type="Proteomes" id="UP000289738"/>
    </source>
</evidence>
<keyword evidence="5" id="KW-1185">Reference proteome</keyword>
<proteinExistence type="predicted"/>
<dbReference type="Gene3D" id="3.20.20.140">
    <property type="entry name" value="Metal-dependent hydrolases"/>
    <property type="match status" value="1"/>
</dbReference>
<dbReference type="Pfam" id="PF00153">
    <property type="entry name" value="Mito_carr"/>
    <property type="match status" value="1"/>
</dbReference>
<dbReference type="GO" id="GO:0016020">
    <property type="term" value="C:membrane"/>
    <property type="evidence" value="ECO:0007669"/>
    <property type="project" value="UniProtKB-SubCell"/>
</dbReference>
<reference evidence="4 5" key="1">
    <citation type="submission" date="2019-01" db="EMBL/GenBank/DDBJ databases">
        <title>Sequencing of cultivated peanut Arachis hypogaea provides insights into genome evolution and oil improvement.</title>
        <authorList>
            <person name="Chen X."/>
        </authorList>
    </citation>
    <scope>NUCLEOTIDE SEQUENCE [LARGE SCALE GENOMIC DNA]</scope>
    <source>
        <strain evidence="5">cv. Fuhuasheng</strain>
        <tissue evidence="4">Leaves</tissue>
    </source>
</reference>
<sequence length="140" mass="15529">MGDGKGNLPDDLFSSKPSDSKAFCLVLLNVKDGKFVEVYVVLQECLEMRKRYVFKEAVAPWDKEVISDPSTPKPNPQPFFYAHEGNITLKCKMGLFTGSQLTPVLHLGAGACARIIAMSATYPMDMVRGRITVHTEKSPY</sequence>
<accession>A0A444X520</accession>
<protein>
    <submittedName>
        <fullName evidence="4">Uncharacterized protein</fullName>
    </submittedName>
</protein>
<keyword evidence="2" id="KW-0812">Transmembrane</keyword>
<dbReference type="InterPro" id="IPR023395">
    <property type="entry name" value="MCP_dom_sf"/>
</dbReference>
<keyword evidence="3" id="KW-0472">Membrane</keyword>
<evidence type="ECO:0000313" key="4">
    <source>
        <dbReference type="EMBL" id="RYQ84761.1"/>
    </source>
</evidence>